<dbReference type="CDD" id="cd09928">
    <property type="entry name" value="SH2_Cterm_SPT6_like"/>
    <property type="match status" value="1"/>
</dbReference>
<feature type="region of interest" description="Disordered" evidence="2">
    <location>
        <begin position="123"/>
        <end position="154"/>
    </location>
</feature>
<dbReference type="InterPro" id="IPR032706">
    <property type="entry name" value="Spt6_HHH"/>
</dbReference>
<evidence type="ECO:0000259" key="3">
    <source>
        <dbReference type="PROSITE" id="PS50001"/>
    </source>
</evidence>
<dbReference type="InterPro" id="IPR035019">
    <property type="entry name" value="Spt6_SH2_N"/>
</dbReference>
<dbReference type="Pfam" id="PF21710">
    <property type="entry name" value="Spt6_S1"/>
    <property type="match status" value="1"/>
</dbReference>
<evidence type="ECO:0000313" key="5">
    <source>
        <dbReference type="Proteomes" id="UP000092321"/>
    </source>
</evidence>
<comment type="caution">
    <text evidence="4">The sequence shown here is derived from an EMBL/GenBank/DDBJ whole genome shotgun (WGS) entry which is preliminary data.</text>
</comment>
<dbReference type="Gene3D" id="3.30.420.140">
    <property type="entry name" value="YqgF/RNase H-like domain"/>
    <property type="match status" value="1"/>
</dbReference>
<dbReference type="Gene3D" id="1.10.3500.10">
    <property type="entry name" value="Tex N-terminal region-like"/>
    <property type="match status" value="1"/>
</dbReference>
<dbReference type="InterPro" id="IPR035018">
    <property type="entry name" value="Spt6_SH2_C"/>
</dbReference>
<dbReference type="InterPro" id="IPR012340">
    <property type="entry name" value="NA-bd_OB-fold"/>
</dbReference>
<dbReference type="Pfam" id="PF14641">
    <property type="entry name" value="HTH_44"/>
    <property type="match status" value="1"/>
</dbReference>
<dbReference type="InterPro" id="IPR049540">
    <property type="entry name" value="Spt6-like_S1"/>
</dbReference>
<evidence type="ECO:0000256" key="2">
    <source>
        <dbReference type="SAM" id="MobiDB-lite"/>
    </source>
</evidence>
<dbReference type="PANTHER" id="PTHR10145">
    <property type="entry name" value="TRANSCRIPTION ELONGATION FACTOR SPT6"/>
    <property type="match status" value="1"/>
</dbReference>
<keyword evidence="5" id="KW-1185">Reference proteome</keyword>
<dbReference type="SUPFAM" id="SSF158832">
    <property type="entry name" value="Tex N-terminal region-like"/>
    <property type="match status" value="1"/>
</dbReference>
<feature type="region of interest" description="Disordered" evidence="2">
    <location>
        <begin position="1123"/>
        <end position="1156"/>
    </location>
</feature>
<feature type="compositionally biased region" description="Acidic residues" evidence="2">
    <location>
        <begin position="1138"/>
        <end position="1149"/>
    </location>
</feature>
<evidence type="ECO:0000256" key="1">
    <source>
        <dbReference type="PROSITE-ProRule" id="PRU00191"/>
    </source>
</evidence>
<dbReference type="InterPro" id="IPR037027">
    <property type="entry name" value="YqgF/RNaseH-like_dom_sf"/>
</dbReference>
<dbReference type="PANTHER" id="PTHR10145:SF6">
    <property type="entry name" value="TRANSCRIPTION ELONGATION FACTOR SPT6"/>
    <property type="match status" value="1"/>
</dbReference>
<protein>
    <recommendedName>
        <fullName evidence="3">SH2 domain-containing protein</fullName>
    </recommendedName>
</protein>
<dbReference type="Pfam" id="PF14639">
    <property type="entry name" value="YqgF"/>
    <property type="match status" value="1"/>
</dbReference>
<dbReference type="EMBL" id="LXPE01000004">
    <property type="protein sequence ID" value="OBA28326.1"/>
    <property type="molecule type" value="Genomic_DNA"/>
</dbReference>
<dbReference type="Proteomes" id="UP000092321">
    <property type="component" value="Unassembled WGS sequence"/>
</dbReference>
<dbReference type="GO" id="GO:0031491">
    <property type="term" value="F:nucleosome binding"/>
    <property type="evidence" value="ECO:0007669"/>
    <property type="project" value="TreeGrafter"/>
</dbReference>
<feature type="compositionally biased region" description="Basic and acidic residues" evidence="2">
    <location>
        <begin position="1"/>
        <end position="25"/>
    </location>
</feature>
<dbReference type="InterPro" id="IPR028088">
    <property type="entry name" value="Spt6_HTH_DNA-bd_dom"/>
</dbReference>
<dbReference type="GO" id="GO:0008023">
    <property type="term" value="C:transcription elongation factor complex"/>
    <property type="evidence" value="ECO:0007669"/>
    <property type="project" value="TreeGrafter"/>
</dbReference>
<feature type="domain" description="SH2" evidence="3">
    <location>
        <begin position="1345"/>
        <end position="1441"/>
    </location>
</feature>
<dbReference type="InterPro" id="IPR000980">
    <property type="entry name" value="SH2"/>
</dbReference>
<feature type="compositionally biased region" description="Acidic residues" evidence="2">
    <location>
        <begin position="127"/>
        <end position="144"/>
    </location>
</feature>
<dbReference type="GO" id="GO:0140673">
    <property type="term" value="P:transcription elongation-coupled chromatin remodeling"/>
    <property type="evidence" value="ECO:0007669"/>
    <property type="project" value="InterPro"/>
</dbReference>
<reference evidence="5" key="1">
    <citation type="journal article" date="2016" name="Proc. Natl. Acad. Sci. U.S.A.">
        <title>Comparative genomics of biotechnologically important yeasts.</title>
        <authorList>
            <person name="Riley R."/>
            <person name="Haridas S."/>
            <person name="Wolfe K.H."/>
            <person name="Lopes M.R."/>
            <person name="Hittinger C.T."/>
            <person name="Goeker M."/>
            <person name="Salamov A.A."/>
            <person name="Wisecaver J.H."/>
            <person name="Long T.M."/>
            <person name="Calvey C.H."/>
            <person name="Aerts A.L."/>
            <person name="Barry K.W."/>
            <person name="Choi C."/>
            <person name="Clum A."/>
            <person name="Coughlan A.Y."/>
            <person name="Deshpande S."/>
            <person name="Douglass A.P."/>
            <person name="Hanson S.J."/>
            <person name="Klenk H.-P."/>
            <person name="LaButti K.M."/>
            <person name="Lapidus A."/>
            <person name="Lindquist E.A."/>
            <person name="Lipzen A.M."/>
            <person name="Meier-Kolthoff J.P."/>
            <person name="Ohm R.A."/>
            <person name="Otillar R.P."/>
            <person name="Pangilinan J.L."/>
            <person name="Peng Y."/>
            <person name="Rokas A."/>
            <person name="Rosa C.A."/>
            <person name="Scheuner C."/>
            <person name="Sibirny A.A."/>
            <person name="Slot J.C."/>
            <person name="Stielow J.B."/>
            <person name="Sun H."/>
            <person name="Kurtzman C.P."/>
            <person name="Blackwell M."/>
            <person name="Grigoriev I.V."/>
            <person name="Jeffries T.W."/>
        </authorList>
    </citation>
    <scope>NUCLEOTIDE SEQUENCE [LARGE SCALE GENOMIC DNA]</scope>
    <source>
        <strain evidence="5">NRRL Y-1626</strain>
    </source>
</reference>
<dbReference type="CDD" id="cd09918">
    <property type="entry name" value="SH2_Nterm_SPT6_like"/>
    <property type="match status" value="1"/>
</dbReference>
<dbReference type="InterPro" id="IPR023319">
    <property type="entry name" value="Tex-like_HTH_dom_sf"/>
</dbReference>
<dbReference type="PROSITE" id="PS50001">
    <property type="entry name" value="SH2"/>
    <property type="match status" value="1"/>
</dbReference>
<dbReference type="Gene3D" id="1.10.10.2740">
    <property type="entry name" value="Spt6, Death-like domain"/>
    <property type="match status" value="1"/>
</dbReference>
<dbReference type="GO" id="GO:0042393">
    <property type="term" value="F:histone binding"/>
    <property type="evidence" value="ECO:0007669"/>
    <property type="project" value="TreeGrafter"/>
</dbReference>
<dbReference type="Pfam" id="PF14635">
    <property type="entry name" value="HHH_7"/>
    <property type="match status" value="1"/>
</dbReference>
<dbReference type="SUPFAM" id="SSF55550">
    <property type="entry name" value="SH2 domain"/>
    <property type="match status" value="1"/>
</dbReference>
<accession>A0A1B7THW6</accession>
<gene>
    <name evidence="4" type="ORF">HANVADRAFT_51638</name>
</gene>
<dbReference type="InterPro" id="IPR055179">
    <property type="entry name" value="Tex-like_central_region"/>
</dbReference>
<dbReference type="GO" id="GO:0003677">
    <property type="term" value="F:DNA binding"/>
    <property type="evidence" value="ECO:0007669"/>
    <property type="project" value="InterPro"/>
</dbReference>
<sequence>MSSKEDQDQQAIDEAHSEELEKVHNLEQNSSASDGEDAFKDSSEEESEEDEDEALKLRDELIDDDDDISQPKNKKRRRKRRRSVSADELDEDDLDLVMENAGIAPTNSNRYADQSKGKFKRLKAAEDDSELSDIANNDDDEEIQVSDSKSKKTAITKRAVNSIMDNFFNDDEDDENLAAGNDVDDEDEFDDFIDEDEMDYDDDDEQGGREVTLAEKKERAKKLKEQQRTAYQQSGLSSEVLQEMLEVFGDGYDYDWALEAELEEEEQEESKNKVSLEDVYDLEDLKNKMMTEEDMVIKNEDIPERLQVLRSKVENYTPFDGSLLDLEIDWISKKMIEEKQIEEPYQQEFIQVIGTALYYITKENLEPPYLINYKRRFLSWGDSGHRLRTLTNDDLWDIQYFDLEFHAIISKRDFVQKFYKSLNIEDSLVETSLDTTDINLIQDIFKFLEFNFPLQINEVLRKKQEDESKNGATKKKLHLKNSSYDKFKNSKLYDIIREVGISTYNLGNNISFDSSIYPVKEPSKQLTPEDLLEQIISEDDPTIDMIFKNNSKLALETISKYFVLEIYNSPKIRESIRQKFKEIYTVNVSLLPKGKNEIQSGSPYEDIKYAIERIESKILKHPETFLKMLEAERGNYLSILIKIPEEESFIDHLFNTCFSIDKQDSVNGSWNALRMKCFEDAMHKILIDLASEVKTDLSKKCENLISLEIKKQFASLIDQAPVRSEGGSYTHRVLGITCGNGNFGKDPIAAVIVDKYGKLIDEYIFTCNPFSFGNDDNSNDSGNKKFINFDEEFKDLVSRWAPTLVAVNGFNNNTLRFYKKLTALIQYHQVKSSETINQENTGEEINLPLDVLFSNDQVATLYQFNARGKLEYPNKPSMIKYLISIARFLQNPLLEYVNLTIEEICSLSIHPYQNLISFDSLAKLIEQVLVETTCITGVKLSLLQKKVDHYLPIVQYLPGFGKRKALQFIEDLEQDNSELISRQQLITKNILSKTIFINSIGYIKVGELESFVGDESNKKYKKKMKSLSSDQEIFDCTSIHPEDYELARKYVLFVLGFDKEEIDKLFKEEGLDEDEIKDNEQKVYDHVLEFYRKSKIERTELVQLAKAKNFTFAQYVLQWEEGDKEEEDEDMKLKEDKDNEEEDEDDDDYNINKNENDANKVVPNITKAVKLYILLVNIYYELIEPSSEARKSFKVFNDINIFENLTNEDELSFHANKVVPMKVIKYKPDQVILVTNSGIECSVFQNKCELPDPTVPISSVYDQYKTYPVKILSINYAMIQATGSLLKIDTDQSTSNIGSFENDEEEYGPWDDLQERKDIQEEEMRNESLKNQSNSNKSIKIINHPYFLTMNQYQAEEYLNPKTIGSFIIRPSSRGIDHLTITFKIDKFLYENLDVVEIKQVDGGIKYKCDNIIYHDLDHIIESNVRFKLKLLKNLRLNEKFLNNTGNEAKLDESIEQFSLKNPNKSIYFFAIDHKHPMQVFLKFKVNNRSKLVTWQVKLTSKGYQLFNFTYPNVIALCNGFKKVLSINLNKLKEQKKQAEELRN</sequence>
<feature type="compositionally biased region" description="Acidic residues" evidence="2">
    <location>
        <begin position="43"/>
        <end position="53"/>
    </location>
</feature>
<dbReference type="InterPro" id="IPR035420">
    <property type="entry name" value="Spt6_SH2"/>
</dbReference>
<dbReference type="OrthoDB" id="995477at2759"/>
<dbReference type="Gene3D" id="1.10.10.650">
    <property type="entry name" value="RuvA domain 2-like"/>
    <property type="match status" value="1"/>
</dbReference>
<dbReference type="GO" id="GO:0034728">
    <property type="term" value="P:nucleosome organization"/>
    <property type="evidence" value="ECO:0007669"/>
    <property type="project" value="TreeGrafter"/>
</dbReference>
<dbReference type="InterPro" id="IPR036860">
    <property type="entry name" value="SH2_dom_sf"/>
</dbReference>
<dbReference type="Gene3D" id="1.10.150.850">
    <property type="entry name" value="Spt6, helix-hairpin-helix domain"/>
    <property type="match status" value="1"/>
</dbReference>
<dbReference type="InterPro" id="IPR017072">
    <property type="entry name" value="TF_Spt6"/>
</dbReference>
<dbReference type="Pfam" id="PF14632">
    <property type="entry name" value="SPT6_acidic"/>
    <property type="match status" value="1"/>
</dbReference>
<dbReference type="InterPro" id="IPR028083">
    <property type="entry name" value="Spt6_acidic_N_dom"/>
</dbReference>
<dbReference type="InterPro" id="IPR023323">
    <property type="entry name" value="Tex-like_dom_sf"/>
</dbReference>
<proteinExistence type="predicted"/>
<dbReference type="InterPro" id="IPR012337">
    <property type="entry name" value="RNaseH-like_sf"/>
</dbReference>
<dbReference type="Gene3D" id="3.30.505.10">
    <property type="entry name" value="SH2 domain"/>
    <property type="match status" value="2"/>
</dbReference>
<organism evidence="4 5">
    <name type="scientific">Hanseniaspora valbyensis NRRL Y-1626</name>
    <dbReference type="NCBI Taxonomy" id="766949"/>
    <lineage>
        <taxon>Eukaryota</taxon>
        <taxon>Fungi</taxon>
        <taxon>Dikarya</taxon>
        <taxon>Ascomycota</taxon>
        <taxon>Saccharomycotina</taxon>
        <taxon>Saccharomycetes</taxon>
        <taxon>Saccharomycodales</taxon>
        <taxon>Saccharomycodaceae</taxon>
        <taxon>Hanseniaspora</taxon>
    </lineage>
</organism>
<dbReference type="Gene3D" id="2.40.50.140">
    <property type="entry name" value="Nucleic acid-binding proteins"/>
    <property type="match status" value="1"/>
</dbReference>
<evidence type="ECO:0000313" key="4">
    <source>
        <dbReference type="EMBL" id="OBA28326.1"/>
    </source>
</evidence>
<dbReference type="Pfam" id="PF14633">
    <property type="entry name" value="SH2_2"/>
    <property type="match status" value="1"/>
</dbReference>
<keyword evidence="1" id="KW-0727">SH2 domain</keyword>
<dbReference type="Pfam" id="PF22706">
    <property type="entry name" value="Tex_central_region"/>
    <property type="match status" value="1"/>
</dbReference>
<dbReference type="SUPFAM" id="SSF53098">
    <property type="entry name" value="Ribonuclease H-like"/>
    <property type="match status" value="1"/>
</dbReference>
<feature type="region of interest" description="Disordered" evidence="2">
    <location>
        <begin position="1"/>
        <end position="93"/>
    </location>
</feature>
<dbReference type="InterPro" id="IPR042066">
    <property type="entry name" value="Spt6_death-like"/>
</dbReference>
<name>A0A1B7THW6_9ASCO</name>
<feature type="compositionally biased region" description="Basic residues" evidence="2">
    <location>
        <begin position="72"/>
        <end position="83"/>
    </location>
</feature>
<feature type="region of interest" description="Disordered" evidence="2">
    <location>
        <begin position="166"/>
        <end position="208"/>
    </location>
</feature>
<feature type="compositionally biased region" description="Acidic residues" evidence="2">
    <location>
        <begin position="168"/>
        <end position="205"/>
    </location>
</feature>
<dbReference type="InterPro" id="IPR028231">
    <property type="entry name" value="Spt6_YqgF"/>
</dbReference>